<sequence length="596" mass="62075">MTRSGVRGRAVVDDPVRRRELCPSPVASPVDAMLSLQGHAGNRAVDEYLRGSAGRPLDTTTRTEMEALFGRDFGGVRVHDGPAAEQAADRVGAVGYTVGRHVVLGRPSGNDGRALLAHELAHVAQQGPSTPDGARAGKVSRDAAGEQEAHRAAETVARGGAVSIGATLAPGVVARQAKPAPAGAVRFSAEKEALTQDQIAAIWRQSANLDDFKLRLLGPVSDETLVAFLNRKMFVPPGTATEQEAPYPGPSAGPYTGPPIVGRIIYFTHPDGGTVAKYVRGTAAELDELQAQANAEAGRMMAEGLATAAAGLPAGGVRSTKGMSGSTAPAATVVRKAPPPPPAKAPPVKGPPTVAKTTPTPAAGSGQYVTTTGSGEIQLDTGTTQRPLPPAKVTPPPPPPAKAPPAKIPATTTPATGTATKPRPPGTPGNVSEHELREPDTRARYYPNAEPGEFKQPGADAVDGGIVTRTTGPNALTVVTGGTWVQYKRLKHEGRGTWTERVTGNVADAMKKFYDPVRNRESASKKWKQPDGTTKQAVFQNPARLLLHVEVPGLSSFASQERADLQAAADHELKLWCDAKGTYEGLPVSVVVVEAP</sequence>
<name>A0ABU2NGR3_9PSEU</name>
<protein>
    <submittedName>
        <fullName evidence="3">DUF4157 domain-containing protein</fullName>
    </submittedName>
</protein>
<keyword evidence="4" id="KW-1185">Reference proteome</keyword>
<dbReference type="RefSeq" id="WP_311559660.1">
    <property type="nucleotide sequence ID" value="NZ_JAVREJ010000026.1"/>
</dbReference>
<reference evidence="4" key="1">
    <citation type="submission" date="2023-07" db="EMBL/GenBank/DDBJ databases">
        <title>30 novel species of actinomycetes from the DSMZ collection.</title>
        <authorList>
            <person name="Nouioui I."/>
        </authorList>
    </citation>
    <scope>NUCLEOTIDE SEQUENCE [LARGE SCALE GENOMIC DNA]</scope>
    <source>
        <strain evidence="4">DSM 45834</strain>
    </source>
</reference>
<feature type="compositionally biased region" description="Low complexity" evidence="1">
    <location>
        <begin position="327"/>
        <end position="336"/>
    </location>
</feature>
<evidence type="ECO:0000259" key="2">
    <source>
        <dbReference type="Pfam" id="PF13699"/>
    </source>
</evidence>
<dbReference type="Proteomes" id="UP001183202">
    <property type="component" value="Unassembled WGS sequence"/>
</dbReference>
<proteinExistence type="predicted"/>
<evidence type="ECO:0000313" key="3">
    <source>
        <dbReference type="EMBL" id="MDT0353145.1"/>
    </source>
</evidence>
<dbReference type="Pfam" id="PF13699">
    <property type="entry name" value="eCIS_core"/>
    <property type="match status" value="1"/>
</dbReference>
<feature type="compositionally biased region" description="Low complexity" evidence="1">
    <location>
        <begin position="351"/>
        <end position="363"/>
    </location>
</feature>
<feature type="compositionally biased region" description="Polar residues" evidence="1">
    <location>
        <begin position="367"/>
        <end position="386"/>
    </location>
</feature>
<evidence type="ECO:0000256" key="1">
    <source>
        <dbReference type="SAM" id="MobiDB-lite"/>
    </source>
</evidence>
<organism evidence="3 4">
    <name type="scientific">Pseudonocardia charpentierae</name>
    <dbReference type="NCBI Taxonomy" id="3075545"/>
    <lineage>
        <taxon>Bacteria</taxon>
        <taxon>Bacillati</taxon>
        <taxon>Actinomycetota</taxon>
        <taxon>Actinomycetes</taxon>
        <taxon>Pseudonocardiales</taxon>
        <taxon>Pseudonocardiaceae</taxon>
        <taxon>Pseudonocardia</taxon>
    </lineage>
</organism>
<evidence type="ECO:0000313" key="4">
    <source>
        <dbReference type="Proteomes" id="UP001183202"/>
    </source>
</evidence>
<dbReference type="EMBL" id="JAVREJ010000026">
    <property type="protein sequence ID" value="MDT0353145.1"/>
    <property type="molecule type" value="Genomic_DNA"/>
</dbReference>
<feature type="region of interest" description="Disordered" evidence="1">
    <location>
        <begin position="318"/>
        <end position="438"/>
    </location>
</feature>
<comment type="caution">
    <text evidence="3">The sequence shown here is derived from an EMBL/GenBank/DDBJ whole genome shotgun (WGS) entry which is preliminary data.</text>
</comment>
<feature type="domain" description="eCIS core" evidence="2">
    <location>
        <begin position="56"/>
        <end position="127"/>
    </location>
</feature>
<dbReference type="InterPro" id="IPR025295">
    <property type="entry name" value="eCIS_core_dom"/>
</dbReference>
<feature type="compositionally biased region" description="Low complexity" evidence="1">
    <location>
        <begin position="408"/>
        <end position="421"/>
    </location>
</feature>
<gene>
    <name evidence="3" type="ORF">RM445_26890</name>
</gene>
<feature type="compositionally biased region" description="Pro residues" evidence="1">
    <location>
        <begin position="387"/>
        <end position="407"/>
    </location>
</feature>
<accession>A0ABU2NGR3</accession>
<feature type="compositionally biased region" description="Pro residues" evidence="1">
    <location>
        <begin position="337"/>
        <end position="350"/>
    </location>
</feature>